<organism evidence="2 3">
    <name type="scientific">Eumeta variegata</name>
    <name type="common">Bagworm moth</name>
    <name type="synonym">Eumeta japonica</name>
    <dbReference type="NCBI Taxonomy" id="151549"/>
    <lineage>
        <taxon>Eukaryota</taxon>
        <taxon>Metazoa</taxon>
        <taxon>Ecdysozoa</taxon>
        <taxon>Arthropoda</taxon>
        <taxon>Hexapoda</taxon>
        <taxon>Insecta</taxon>
        <taxon>Pterygota</taxon>
        <taxon>Neoptera</taxon>
        <taxon>Endopterygota</taxon>
        <taxon>Lepidoptera</taxon>
        <taxon>Glossata</taxon>
        <taxon>Ditrysia</taxon>
        <taxon>Tineoidea</taxon>
        <taxon>Psychidae</taxon>
        <taxon>Oiketicinae</taxon>
        <taxon>Eumeta</taxon>
    </lineage>
</organism>
<comment type="caution">
    <text evidence="2">The sequence shown here is derived from an EMBL/GenBank/DDBJ whole genome shotgun (WGS) entry which is preliminary data.</text>
</comment>
<evidence type="ECO:0000313" key="3">
    <source>
        <dbReference type="Proteomes" id="UP000299102"/>
    </source>
</evidence>
<evidence type="ECO:0000313" key="2">
    <source>
        <dbReference type="EMBL" id="GBP73836.1"/>
    </source>
</evidence>
<feature type="region of interest" description="Disordered" evidence="1">
    <location>
        <begin position="232"/>
        <end position="291"/>
    </location>
</feature>
<keyword evidence="3" id="KW-1185">Reference proteome</keyword>
<name>A0A4C1YCL5_EUMVA</name>
<gene>
    <name evidence="2" type="ORF">EVAR_86356_1</name>
</gene>
<protein>
    <submittedName>
        <fullName evidence="2">Uncharacterized protein</fullName>
    </submittedName>
</protein>
<accession>A0A4C1YCL5</accession>
<dbReference type="AlphaFoldDB" id="A0A4C1YCL5"/>
<dbReference type="Proteomes" id="UP000299102">
    <property type="component" value="Unassembled WGS sequence"/>
</dbReference>
<sequence>MSHAQGVAMTAGLLEVQHLENRHRYSQPPRSHQCVAGLLERNRIPYGGGRVECRRGSGPPELSLPEGNAIAKSAISRIYYVRVWHYAGRAGPFAYCSQVGYSLYLNFMDKSSTSESELNREDKLTEREAALAALPPPSNSVGSACRMGSIAVALASGSTSARLRRRGRGPLVSAASLEPHRTTPHTTRCSLPRTCRFAGETDLKCFWLIRTRIISAGNKDFAISLKRDVVPTSPKKGAKSGVTGDRGGRKSAGAAAARRADSARCTRPRGTRSLGHGNDVAHGRAAAQTSF</sequence>
<dbReference type="EMBL" id="BGZK01001188">
    <property type="protein sequence ID" value="GBP73836.1"/>
    <property type="molecule type" value="Genomic_DNA"/>
</dbReference>
<proteinExistence type="predicted"/>
<evidence type="ECO:0000256" key="1">
    <source>
        <dbReference type="SAM" id="MobiDB-lite"/>
    </source>
</evidence>
<reference evidence="2 3" key="1">
    <citation type="journal article" date="2019" name="Commun. Biol.">
        <title>The bagworm genome reveals a unique fibroin gene that provides high tensile strength.</title>
        <authorList>
            <person name="Kono N."/>
            <person name="Nakamura H."/>
            <person name="Ohtoshi R."/>
            <person name="Tomita M."/>
            <person name="Numata K."/>
            <person name="Arakawa K."/>
        </authorList>
    </citation>
    <scope>NUCLEOTIDE SEQUENCE [LARGE SCALE GENOMIC DNA]</scope>
</reference>